<feature type="transmembrane region" description="Helical" evidence="1">
    <location>
        <begin position="161"/>
        <end position="179"/>
    </location>
</feature>
<evidence type="ECO:0000313" key="3">
    <source>
        <dbReference type="Proteomes" id="UP001330812"/>
    </source>
</evidence>
<name>A0ABZ1I988_9PSEU</name>
<keyword evidence="3" id="KW-1185">Reference proteome</keyword>
<dbReference type="Proteomes" id="UP001330812">
    <property type="component" value="Chromosome"/>
</dbReference>
<proteinExistence type="predicted"/>
<gene>
    <name evidence="2" type="ORF">VSH64_02595</name>
</gene>
<dbReference type="NCBIfam" id="TIGR04222">
    <property type="entry name" value="near_uncomplex"/>
    <property type="match status" value="1"/>
</dbReference>
<evidence type="ECO:0000256" key="1">
    <source>
        <dbReference type="SAM" id="Phobius"/>
    </source>
</evidence>
<dbReference type="InterPro" id="IPR026467">
    <property type="entry name" value="Ser/Gly_Cys_C_dom"/>
</dbReference>
<organism evidence="2 3">
    <name type="scientific">Amycolatopsis rhabdoformis</name>
    <dbReference type="NCBI Taxonomy" id="1448059"/>
    <lineage>
        <taxon>Bacteria</taxon>
        <taxon>Bacillati</taxon>
        <taxon>Actinomycetota</taxon>
        <taxon>Actinomycetes</taxon>
        <taxon>Pseudonocardiales</taxon>
        <taxon>Pseudonocardiaceae</taxon>
        <taxon>Amycolatopsis</taxon>
    </lineage>
</organism>
<reference evidence="2 3" key="1">
    <citation type="journal article" date="2015" name="Int. J. Syst. Evol. Microbiol.">
        <title>Amycolatopsis rhabdoformis sp. nov., an actinomycete isolated from a tropical forest soil.</title>
        <authorList>
            <person name="Souza W.R."/>
            <person name="Silva R.E."/>
            <person name="Goodfellow M."/>
            <person name="Busarakam K."/>
            <person name="Figueiro F.S."/>
            <person name="Ferreira D."/>
            <person name="Rodrigues-Filho E."/>
            <person name="Moraes L.A.B."/>
            <person name="Zucchi T.D."/>
        </authorList>
    </citation>
    <scope>NUCLEOTIDE SEQUENCE [LARGE SCALE GENOMIC DNA]</scope>
    <source>
        <strain evidence="2 3">NCIMB 14900</strain>
    </source>
</reference>
<keyword evidence="1" id="KW-0812">Transmembrane</keyword>
<sequence length="295" mass="29821">MTLIATIAGTLLGALVFLAGLHRERRIRVGFRGATRLGSLAQIALLTGGPRRAGETVVTALIEREQLRLDSTGRLYRTPLLPVDALGLAAVDLVGVPAPTFDDVIRRLRTADAMTELADDLVARGLVVDTARQRRTWSWVAAAQAVLVVAGVGLGAVSGSWFVAAAVVVVAVLGVVALARSSRAAQRTAAGDEAVRVAWNDRSLVTGAAGAVTIGGLAHHPDRAMRLVFSRGKRPRTLVDGYPGAGRRAGWVFIGSPTGGFWGGGGSGCSGGSSCGGGSGCGGGGSGCGGGSGSC</sequence>
<feature type="transmembrane region" description="Helical" evidence="1">
    <location>
        <begin position="136"/>
        <end position="155"/>
    </location>
</feature>
<keyword evidence="1" id="KW-0472">Membrane</keyword>
<feature type="transmembrane region" description="Helical" evidence="1">
    <location>
        <begin position="6"/>
        <end position="22"/>
    </location>
</feature>
<dbReference type="RefSeq" id="WP_326833833.1">
    <property type="nucleotide sequence ID" value="NZ_CP142149.1"/>
</dbReference>
<protein>
    <submittedName>
        <fullName evidence="2">TIGR04222 domain-containing membrane protein</fullName>
    </submittedName>
</protein>
<evidence type="ECO:0000313" key="2">
    <source>
        <dbReference type="EMBL" id="WSE31019.1"/>
    </source>
</evidence>
<dbReference type="EMBL" id="CP142149">
    <property type="protein sequence ID" value="WSE31019.1"/>
    <property type="molecule type" value="Genomic_DNA"/>
</dbReference>
<keyword evidence="1" id="KW-1133">Transmembrane helix</keyword>
<accession>A0ABZ1I988</accession>